<organism evidence="2 3">
    <name type="scientific">Hibiscus sabdariffa</name>
    <name type="common">roselle</name>
    <dbReference type="NCBI Taxonomy" id="183260"/>
    <lineage>
        <taxon>Eukaryota</taxon>
        <taxon>Viridiplantae</taxon>
        <taxon>Streptophyta</taxon>
        <taxon>Embryophyta</taxon>
        <taxon>Tracheophyta</taxon>
        <taxon>Spermatophyta</taxon>
        <taxon>Magnoliopsida</taxon>
        <taxon>eudicotyledons</taxon>
        <taxon>Gunneridae</taxon>
        <taxon>Pentapetalae</taxon>
        <taxon>rosids</taxon>
        <taxon>malvids</taxon>
        <taxon>Malvales</taxon>
        <taxon>Malvaceae</taxon>
        <taxon>Malvoideae</taxon>
        <taxon>Hibiscus</taxon>
    </lineage>
</organism>
<dbReference type="Proteomes" id="UP001396334">
    <property type="component" value="Unassembled WGS sequence"/>
</dbReference>
<sequence>MLPQDVVKFPPFPDALFATPRALPPTPTDKLQATTQPAQTKASSSRPTTQQQKRKALMKAVPSPQTTADPITIESDDNEEMIDASPPQPVVYPPDATTTPIRRHMKPTNGHIWGTPTEETEA</sequence>
<name>A0ABR2QU76_9ROSI</name>
<evidence type="ECO:0000313" key="2">
    <source>
        <dbReference type="EMBL" id="KAK9004245.1"/>
    </source>
</evidence>
<reference evidence="2 3" key="1">
    <citation type="journal article" date="2024" name="G3 (Bethesda)">
        <title>Genome assembly of Hibiscus sabdariffa L. provides insights into metabolisms of medicinal natural products.</title>
        <authorList>
            <person name="Kim T."/>
        </authorList>
    </citation>
    <scope>NUCLEOTIDE SEQUENCE [LARGE SCALE GENOMIC DNA]</scope>
    <source>
        <strain evidence="2">TK-2024</strain>
        <tissue evidence="2">Old leaves</tissue>
    </source>
</reference>
<feature type="compositionally biased region" description="Polar residues" evidence="1">
    <location>
        <begin position="29"/>
        <end position="51"/>
    </location>
</feature>
<feature type="region of interest" description="Disordered" evidence="1">
    <location>
        <begin position="1"/>
        <end position="122"/>
    </location>
</feature>
<protein>
    <submittedName>
        <fullName evidence="2">Uncharacterized protein</fullName>
    </submittedName>
</protein>
<evidence type="ECO:0000256" key="1">
    <source>
        <dbReference type="SAM" id="MobiDB-lite"/>
    </source>
</evidence>
<comment type="caution">
    <text evidence="2">The sequence shown here is derived from an EMBL/GenBank/DDBJ whole genome shotgun (WGS) entry which is preliminary data.</text>
</comment>
<dbReference type="EMBL" id="JBBPBN010000031">
    <property type="protein sequence ID" value="KAK9004245.1"/>
    <property type="molecule type" value="Genomic_DNA"/>
</dbReference>
<gene>
    <name evidence="2" type="ORF">V6N11_002051</name>
</gene>
<accession>A0ABR2QU76</accession>
<keyword evidence="3" id="KW-1185">Reference proteome</keyword>
<evidence type="ECO:0000313" key="3">
    <source>
        <dbReference type="Proteomes" id="UP001396334"/>
    </source>
</evidence>
<proteinExistence type="predicted"/>